<feature type="compositionally biased region" description="Low complexity" evidence="2">
    <location>
        <begin position="121"/>
        <end position="149"/>
    </location>
</feature>
<dbReference type="PANTHER" id="PTHR40633:SF1">
    <property type="entry name" value="GPI ANCHORED SERINE-THREONINE RICH PROTEIN (AFU_ORTHOLOGUE AFUA_1G03630)"/>
    <property type="match status" value="1"/>
</dbReference>
<keyword evidence="3" id="KW-1133">Transmembrane helix</keyword>
<keyword evidence="3" id="KW-0472">Membrane</keyword>
<proteinExistence type="predicted"/>
<protein>
    <recommendedName>
        <fullName evidence="5">Yeast cell wall synthesis Kre9/Knh1-like N-terminal domain-containing protein</fullName>
    </recommendedName>
</protein>
<evidence type="ECO:0000256" key="1">
    <source>
        <dbReference type="ARBA" id="ARBA00022729"/>
    </source>
</evidence>
<feature type="compositionally biased region" description="Low complexity" evidence="2">
    <location>
        <begin position="161"/>
        <end position="220"/>
    </location>
</feature>
<feature type="chain" id="PRO_5012358259" description="Yeast cell wall synthesis Kre9/Knh1-like N-terminal domain-containing protein" evidence="4">
    <location>
        <begin position="21"/>
        <end position="245"/>
    </location>
</feature>
<organism evidence="6 7">
    <name type="scientific">Tuber aestivum</name>
    <name type="common">summer truffle</name>
    <dbReference type="NCBI Taxonomy" id="59557"/>
    <lineage>
        <taxon>Eukaryota</taxon>
        <taxon>Fungi</taxon>
        <taxon>Dikarya</taxon>
        <taxon>Ascomycota</taxon>
        <taxon>Pezizomycotina</taxon>
        <taxon>Pezizomycetes</taxon>
        <taxon>Pezizales</taxon>
        <taxon>Tuberaceae</taxon>
        <taxon>Tuber</taxon>
    </lineage>
</organism>
<gene>
    <name evidence="6" type="ORF">GSTUAT00003255001</name>
</gene>
<keyword evidence="7" id="KW-1185">Reference proteome</keyword>
<evidence type="ECO:0000259" key="5">
    <source>
        <dbReference type="Pfam" id="PF10342"/>
    </source>
</evidence>
<dbReference type="Proteomes" id="UP001412239">
    <property type="component" value="Unassembled WGS sequence"/>
</dbReference>
<feature type="signal peptide" evidence="4">
    <location>
        <begin position="1"/>
        <end position="20"/>
    </location>
</feature>
<name>A0A292Q1N0_9PEZI</name>
<evidence type="ECO:0000313" key="6">
    <source>
        <dbReference type="EMBL" id="CUS12643.1"/>
    </source>
</evidence>
<feature type="transmembrane region" description="Helical" evidence="3">
    <location>
        <begin position="222"/>
        <end position="244"/>
    </location>
</feature>
<accession>A0A292Q1N0</accession>
<dbReference type="PANTHER" id="PTHR40633">
    <property type="entry name" value="MATRIX PROTEIN, PUTATIVE (AFU_ORTHOLOGUE AFUA_8G05410)-RELATED"/>
    <property type="match status" value="1"/>
</dbReference>
<keyword evidence="1 4" id="KW-0732">Signal</keyword>
<evidence type="ECO:0000256" key="4">
    <source>
        <dbReference type="SAM" id="SignalP"/>
    </source>
</evidence>
<dbReference type="Pfam" id="PF10342">
    <property type="entry name" value="Kre9_KNH"/>
    <property type="match status" value="1"/>
</dbReference>
<evidence type="ECO:0000256" key="3">
    <source>
        <dbReference type="SAM" id="Phobius"/>
    </source>
</evidence>
<evidence type="ECO:0000313" key="7">
    <source>
        <dbReference type="Proteomes" id="UP001412239"/>
    </source>
</evidence>
<dbReference type="InterPro" id="IPR018466">
    <property type="entry name" value="Kre9/Knh1-like_N"/>
</dbReference>
<dbReference type="AlphaFoldDB" id="A0A292Q1N0"/>
<evidence type="ECO:0000256" key="2">
    <source>
        <dbReference type="SAM" id="MobiDB-lite"/>
    </source>
</evidence>
<dbReference type="InterPro" id="IPR052982">
    <property type="entry name" value="SRP1/TIP1-like"/>
</dbReference>
<keyword evidence="3" id="KW-0812">Transmembrane</keyword>
<sequence length="245" mass="24105">MRFFTSSLLAIATLAGSVFAAGNPISKPDGSAPLVAGESVTITWTPTTPGPITLIFRQGPPTDLKDVSVIVSGADNSGSYTWTVPKGTASGDNYAIQIVDDKTKDDNYTPPLPVKSEVAPSSSSSSSSATSSSTSSGSSSSSSATTTTSKPEMTSKPAHNSTMITSTTSASNATMSTTGSSNATTTRGSGAGSSSKPTSPGGSGASSTGPSSSAPTAPSSGAVALVMNSPLALVVCVLGAVMYLN</sequence>
<dbReference type="EMBL" id="LN890987">
    <property type="protein sequence ID" value="CUS12643.1"/>
    <property type="molecule type" value="Genomic_DNA"/>
</dbReference>
<feature type="domain" description="Yeast cell wall synthesis Kre9/Knh1-like N-terminal" evidence="5">
    <location>
        <begin position="27"/>
        <end position="112"/>
    </location>
</feature>
<feature type="region of interest" description="Disordered" evidence="2">
    <location>
        <begin position="102"/>
        <end position="220"/>
    </location>
</feature>
<reference evidence="6" key="1">
    <citation type="submission" date="2015-10" db="EMBL/GenBank/DDBJ databases">
        <authorList>
            <person name="Regsiter A."/>
            <person name="william w."/>
        </authorList>
    </citation>
    <scope>NUCLEOTIDE SEQUENCE</scope>
    <source>
        <strain evidence="6">Montdore</strain>
    </source>
</reference>